<keyword evidence="2" id="KW-0614">Plasmid</keyword>
<dbReference type="EMBL" id="CP104144">
    <property type="protein sequence ID" value="UWU17316.1"/>
    <property type="molecule type" value="Genomic_DNA"/>
</dbReference>
<dbReference type="AlphaFoldDB" id="A0A2N0DGC9"/>
<reference evidence="1 3" key="2">
    <citation type="submission" date="2017-12" db="EMBL/GenBank/DDBJ databases">
        <title>Genome sequence of Rhizobium sullae HCNT1 isolated from Sulla coronaria nodules and featuring peculiar denitrification phenotypes.</title>
        <authorList>
            <person name="De Diego-Diaz B."/>
            <person name="Treu L."/>
            <person name="Campanaro S."/>
            <person name="Da Silva Duarte V."/>
            <person name="Basaglia M."/>
            <person name="Favaro L."/>
            <person name="Casella S."/>
            <person name="Squartini A."/>
        </authorList>
    </citation>
    <scope>NUCLEOTIDE SEQUENCE [LARGE SCALE GENOMIC DNA]</scope>
    <source>
        <strain evidence="1 3">HCNT1</strain>
    </source>
</reference>
<dbReference type="EMBL" id="PIQN01000003">
    <property type="protein sequence ID" value="PKA45169.1"/>
    <property type="molecule type" value="Genomic_DNA"/>
</dbReference>
<reference evidence="2" key="3">
    <citation type="submission" date="2022-09" db="EMBL/GenBank/DDBJ databases">
        <title>Australian commercial rhizobial inoculants.</title>
        <authorList>
            <person name="Kohlmeier M.G."/>
            <person name="O'Hara G.W."/>
            <person name="Colombi E."/>
            <person name="Ramsay J.P."/>
            <person name="Terpolilli J."/>
        </authorList>
    </citation>
    <scope>NUCLEOTIDE SEQUENCE</scope>
    <source>
        <strain evidence="2">WSM1592</strain>
        <plasmid evidence="2">pWSM1592_1</plasmid>
    </source>
</reference>
<keyword evidence="4" id="KW-1185">Reference proteome</keyword>
<proteinExistence type="predicted"/>
<evidence type="ECO:0000313" key="2">
    <source>
        <dbReference type="EMBL" id="UWU17316.1"/>
    </source>
</evidence>
<dbReference type="Proteomes" id="UP001060123">
    <property type="component" value="Plasmid pWSM1592_1"/>
</dbReference>
<sequence>MRTIGALDLIPEQGVIGLSDVAWEEAKRSVVVIRPLAELPAAPAHLARRAGRVFGLTERTVYALIRRYRQSGVLLVR</sequence>
<accession>A0A2N0DGC9</accession>
<reference evidence="1 3" key="1">
    <citation type="submission" date="2017-11" db="EMBL/GenBank/DDBJ databases">
        <authorList>
            <person name="Han C.G."/>
        </authorList>
    </citation>
    <scope>NUCLEOTIDE SEQUENCE [LARGE SCALE GENOMIC DNA]</scope>
    <source>
        <strain evidence="1 3">HCNT1</strain>
    </source>
</reference>
<geneLocation type="plasmid" evidence="2 4">
    <name>pWSM1592_1</name>
</geneLocation>
<organism evidence="1 3">
    <name type="scientific">Rhizobium sullae</name>
    <name type="common">Rhizobium hedysari</name>
    <dbReference type="NCBI Taxonomy" id="50338"/>
    <lineage>
        <taxon>Bacteria</taxon>
        <taxon>Pseudomonadati</taxon>
        <taxon>Pseudomonadota</taxon>
        <taxon>Alphaproteobacteria</taxon>
        <taxon>Hyphomicrobiales</taxon>
        <taxon>Rhizobiaceae</taxon>
        <taxon>Rhizobium/Agrobacterium group</taxon>
        <taxon>Rhizobium</taxon>
    </lineage>
</organism>
<dbReference type="Proteomes" id="UP000232164">
    <property type="component" value="Unassembled WGS sequence"/>
</dbReference>
<protein>
    <submittedName>
        <fullName evidence="2">Helix-turn-helix domain-containing protein</fullName>
    </submittedName>
</protein>
<name>A0A2N0DGC9_RHISU</name>
<gene>
    <name evidence="1" type="ORF">CWR43_05115</name>
    <name evidence="2" type="ORF">N2599_31660</name>
</gene>
<evidence type="ECO:0000313" key="3">
    <source>
        <dbReference type="Proteomes" id="UP000232164"/>
    </source>
</evidence>
<evidence type="ECO:0000313" key="1">
    <source>
        <dbReference type="EMBL" id="PKA45169.1"/>
    </source>
</evidence>
<evidence type="ECO:0000313" key="4">
    <source>
        <dbReference type="Proteomes" id="UP001060123"/>
    </source>
</evidence>